<sequence length="247" mass="25702">MNRSASHEPLLHAALNGDRDHPATPRTPQSIAAEAAAAVAAGAQVVHLHAFDATGRQTFQAEPVSATIREVRAACPGTPISLSTAAEIEPDPQVRLTLISEWTELPDFVSANQGESGIREVCELLIERRVRVEAGLLSLDDAAAFVDSGLADRCARVLVEPTVTGPDHALAGAAAIERALADAGIDLPQVHHGEGIASWVVNARAIRRGHGIRTGLEDTPVLIDGTRATGNGELASVAAGLLTELGN</sequence>
<organism evidence="1 2">
    <name type="scientific">Brevibacterium iodinum ATCC 49514</name>
    <dbReference type="NCBI Taxonomy" id="1255616"/>
    <lineage>
        <taxon>Bacteria</taxon>
        <taxon>Bacillati</taxon>
        <taxon>Actinomycetota</taxon>
        <taxon>Actinomycetes</taxon>
        <taxon>Micrococcales</taxon>
        <taxon>Brevibacteriaceae</taxon>
        <taxon>Brevibacterium</taxon>
    </lineage>
</organism>
<dbReference type="AlphaFoldDB" id="A0A2H1IN38"/>
<evidence type="ECO:0000313" key="1">
    <source>
        <dbReference type="EMBL" id="SMX76520.1"/>
    </source>
</evidence>
<dbReference type="PANTHER" id="PTHR37418:SF1">
    <property type="entry name" value="3-KETO-5-AMINOHEXANOATE CLEAVAGE PROTEIN"/>
    <property type="match status" value="1"/>
</dbReference>
<dbReference type="InterPro" id="IPR013785">
    <property type="entry name" value="Aldolase_TIM"/>
</dbReference>
<reference evidence="2" key="1">
    <citation type="submission" date="2017-03" db="EMBL/GenBank/DDBJ databases">
        <authorList>
            <person name="Monnet C."/>
        </authorList>
    </citation>
    <scope>NUCLEOTIDE SEQUENCE [LARGE SCALE GENOMIC DNA]</scope>
    <source>
        <strain evidence="2">ATCC 49514</strain>
    </source>
</reference>
<name>A0A2H1IN38_9MICO</name>
<dbReference type="SUPFAM" id="SSF51391">
    <property type="entry name" value="Thiamin phosphate synthase"/>
    <property type="match status" value="1"/>
</dbReference>
<keyword evidence="2" id="KW-1185">Reference proteome</keyword>
<dbReference type="RefSeq" id="WP_101545034.1">
    <property type="nucleotide sequence ID" value="NZ_FXYX01000005.1"/>
</dbReference>
<dbReference type="PANTHER" id="PTHR37418">
    <property type="entry name" value="3-KETO-5-AMINOHEXANOATE CLEAVAGE ENZYME-RELATED"/>
    <property type="match status" value="1"/>
</dbReference>
<dbReference type="EMBL" id="FXYX01000005">
    <property type="protein sequence ID" value="SMX76520.1"/>
    <property type="molecule type" value="Genomic_DNA"/>
</dbReference>
<dbReference type="GO" id="GO:0043720">
    <property type="term" value="F:3-keto-5-aminohexanoate cleavage activity"/>
    <property type="evidence" value="ECO:0007669"/>
    <property type="project" value="InterPro"/>
</dbReference>
<evidence type="ECO:0000313" key="2">
    <source>
        <dbReference type="Proteomes" id="UP000234382"/>
    </source>
</evidence>
<accession>A0A2H1IN38</accession>
<dbReference type="Pfam" id="PF05853">
    <property type="entry name" value="BKACE"/>
    <property type="match status" value="1"/>
</dbReference>
<protein>
    <submittedName>
        <fullName evidence="1">Uncharacterized conserved protein, DUF849 family</fullName>
    </submittedName>
</protein>
<dbReference type="Gene3D" id="3.20.20.70">
    <property type="entry name" value="Aldolase class I"/>
    <property type="match status" value="1"/>
</dbReference>
<gene>
    <name evidence="1" type="ORF">BI49514_01122</name>
</gene>
<dbReference type="InterPro" id="IPR008567">
    <property type="entry name" value="BKACE"/>
</dbReference>
<proteinExistence type="predicted"/>
<dbReference type="Proteomes" id="UP000234382">
    <property type="component" value="Unassembled WGS sequence"/>
</dbReference>
<dbReference type="InterPro" id="IPR036206">
    <property type="entry name" value="ThiamineP_synth_sf"/>
</dbReference>